<dbReference type="Gene3D" id="6.10.140.1910">
    <property type="match status" value="1"/>
</dbReference>
<evidence type="ECO:0000313" key="9">
    <source>
        <dbReference type="EMBL" id="VDK70963.1"/>
    </source>
</evidence>
<keyword evidence="3" id="KW-1003">Cell membrane</keyword>
<keyword evidence="4" id="KW-0630">Potassium</keyword>
<keyword evidence="2" id="KW-0813">Transport</keyword>
<evidence type="ECO:0000256" key="2">
    <source>
        <dbReference type="ARBA" id="ARBA00022448"/>
    </source>
</evidence>
<evidence type="ECO:0000256" key="6">
    <source>
        <dbReference type="ARBA" id="ARBA00023303"/>
    </source>
</evidence>
<evidence type="ECO:0000256" key="4">
    <source>
        <dbReference type="ARBA" id="ARBA00022958"/>
    </source>
</evidence>
<dbReference type="Proteomes" id="UP000281553">
    <property type="component" value="Unassembled WGS sequence"/>
</dbReference>
<dbReference type="PANTHER" id="PTHR47735:SF9">
    <property type="entry name" value="POTASSIUM VOLTAGE-GATED CHANNEL SUBFAMILY KQT MEMBER 4-LIKE ISOFORM X1"/>
    <property type="match status" value="1"/>
</dbReference>
<keyword evidence="5" id="KW-0406">Ion transport</keyword>
<dbReference type="GO" id="GO:0008076">
    <property type="term" value="C:voltage-gated potassium channel complex"/>
    <property type="evidence" value="ECO:0007669"/>
    <property type="project" value="TreeGrafter"/>
</dbReference>
<dbReference type="Pfam" id="PF03520">
    <property type="entry name" value="KCNQ_channel"/>
    <property type="match status" value="1"/>
</dbReference>
<dbReference type="InterPro" id="IPR013821">
    <property type="entry name" value="K_chnl_volt-dep_KCNQ_C"/>
</dbReference>
<proteinExistence type="predicted"/>
<feature type="domain" description="Potassium channel voltage dependent KCNQ C-terminal" evidence="8">
    <location>
        <begin position="75"/>
        <end position="139"/>
    </location>
</feature>
<accession>A0A3P6SMC8</accession>
<dbReference type="GO" id="GO:0005249">
    <property type="term" value="F:voltage-gated potassium channel activity"/>
    <property type="evidence" value="ECO:0007669"/>
    <property type="project" value="InterPro"/>
</dbReference>
<sequence>MSVNCISTKLPLNAQRNGNALILCVFLYNYLSVRSDSSGSQKGLDGSPTDTISPTFFSKSPSFFQPRSQLAAFADYQLTEDDKTVIRVIRKFKLFVARRKFREALKPYDVKDVIEQYSVGHLDMLTRVKNLQSRLIFLLAAVHLFM</sequence>
<reference evidence="9 10" key="1">
    <citation type="submission" date="2018-11" db="EMBL/GenBank/DDBJ databases">
        <authorList>
            <consortium name="Pathogen Informatics"/>
        </authorList>
    </citation>
    <scope>NUCLEOTIDE SEQUENCE [LARGE SCALE GENOMIC DNA]</scope>
</reference>
<organism evidence="9 10">
    <name type="scientific">Dibothriocephalus latus</name>
    <name type="common">Fish tapeworm</name>
    <name type="synonym">Diphyllobothrium latum</name>
    <dbReference type="NCBI Taxonomy" id="60516"/>
    <lineage>
        <taxon>Eukaryota</taxon>
        <taxon>Metazoa</taxon>
        <taxon>Spiralia</taxon>
        <taxon>Lophotrochozoa</taxon>
        <taxon>Platyhelminthes</taxon>
        <taxon>Cestoda</taxon>
        <taxon>Eucestoda</taxon>
        <taxon>Diphyllobothriidea</taxon>
        <taxon>Diphyllobothriidae</taxon>
        <taxon>Dibothriocephalus</taxon>
    </lineage>
</organism>
<evidence type="ECO:0000256" key="1">
    <source>
        <dbReference type="ARBA" id="ARBA00004651"/>
    </source>
</evidence>
<evidence type="ECO:0000259" key="8">
    <source>
        <dbReference type="Pfam" id="PF03520"/>
    </source>
</evidence>
<dbReference type="InterPro" id="IPR003937">
    <property type="entry name" value="K_chnl_volt-dep_KCNQ"/>
</dbReference>
<dbReference type="EMBL" id="UYRU01041898">
    <property type="protein sequence ID" value="VDK70963.1"/>
    <property type="molecule type" value="Genomic_DNA"/>
</dbReference>
<evidence type="ECO:0000256" key="5">
    <source>
        <dbReference type="ARBA" id="ARBA00023065"/>
    </source>
</evidence>
<evidence type="ECO:0000256" key="7">
    <source>
        <dbReference type="ARBA" id="ARBA00034430"/>
    </source>
</evidence>
<keyword evidence="3" id="KW-0472">Membrane</keyword>
<dbReference type="PANTHER" id="PTHR47735">
    <property type="entry name" value="POTASSIUM VOLTAGE-GATED CHANNEL SUBFAMILY KQT MEMBER 4"/>
    <property type="match status" value="1"/>
</dbReference>
<keyword evidence="6" id="KW-0407">Ion channel</keyword>
<keyword evidence="10" id="KW-1185">Reference proteome</keyword>
<dbReference type="OrthoDB" id="8879391at2759"/>
<gene>
    <name evidence="9" type="ORF">DILT_LOCUS2294</name>
</gene>
<protein>
    <recommendedName>
        <fullName evidence="8">Potassium channel voltage dependent KCNQ C-terminal domain-containing protein</fullName>
    </recommendedName>
</protein>
<name>A0A3P6SMC8_DIBLA</name>
<comment type="subcellular location">
    <subcellularLocation>
        <location evidence="1">Cell membrane</location>
        <topology evidence="1">Multi-pass membrane protein</topology>
    </subcellularLocation>
</comment>
<dbReference type="AlphaFoldDB" id="A0A3P6SMC8"/>
<comment type="catalytic activity">
    <reaction evidence="7">
        <text>K(+)(in) = K(+)(out)</text>
        <dbReference type="Rhea" id="RHEA:29463"/>
        <dbReference type="ChEBI" id="CHEBI:29103"/>
    </reaction>
</comment>
<evidence type="ECO:0000256" key="3">
    <source>
        <dbReference type="ARBA" id="ARBA00022475"/>
    </source>
</evidence>
<evidence type="ECO:0000313" key="10">
    <source>
        <dbReference type="Proteomes" id="UP000281553"/>
    </source>
</evidence>